<accession>A0ABP8URE6</accession>
<gene>
    <name evidence="2" type="ORF">GCM10023196_094210</name>
</gene>
<dbReference type="EMBL" id="BAABHK010000021">
    <property type="protein sequence ID" value="GAA4638033.1"/>
    <property type="molecule type" value="Genomic_DNA"/>
</dbReference>
<keyword evidence="3" id="KW-1185">Reference proteome</keyword>
<reference evidence="3" key="1">
    <citation type="journal article" date="2019" name="Int. J. Syst. Evol. Microbiol.">
        <title>The Global Catalogue of Microorganisms (GCM) 10K type strain sequencing project: providing services to taxonomists for standard genome sequencing and annotation.</title>
        <authorList>
            <consortium name="The Broad Institute Genomics Platform"/>
            <consortium name="The Broad Institute Genome Sequencing Center for Infectious Disease"/>
            <person name="Wu L."/>
            <person name="Ma J."/>
        </authorList>
    </citation>
    <scope>NUCLEOTIDE SEQUENCE [LARGE SCALE GENOMIC DNA]</scope>
    <source>
        <strain evidence="3">JCM 17939</strain>
    </source>
</reference>
<dbReference type="RefSeq" id="WP_345441309.1">
    <property type="nucleotide sequence ID" value="NZ_BAABHK010000021.1"/>
</dbReference>
<feature type="chain" id="PRO_5047521071" description="Secreted protein" evidence="1">
    <location>
        <begin position="30"/>
        <end position="209"/>
    </location>
</feature>
<evidence type="ECO:0000313" key="3">
    <source>
        <dbReference type="Proteomes" id="UP001501442"/>
    </source>
</evidence>
<comment type="caution">
    <text evidence="2">The sequence shown here is derived from an EMBL/GenBank/DDBJ whole genome shotgun (WGS) entry which is preliminary data.</text>
</comment>
<sequence length="209" mass="21725">MDTKNRRRKPVLIAAVVVGGVAATVTAVAPSTSTPRATAAAAARVTAGASGRPVSARPVSGDPKVSLVVTTASPANTGRDLQMCAATHGKYQGTIVRTFPVIGDTGAAKGKRGGTLIVMRSTVCGTAWAQVEKDAKHDRRAYGTNVWIAAYATEPTDHTKDGESYQEATTRAVLSTKTVPLRAHGRIEVGAGWAGDDFAFNTSLLDVTY</sequence>
<evidence type="ECO:0000256" key="1">
    <source>
        <dbReference type="SAM" id="SignalP"/>
    </source>
</evidence>
<evidence type="ECO:0000313" key="2">
    <source>
        <dbReference type="EMBL" id="GAA4638033.1"/>
    </source>
</evidence>
<dbReference type="Proteomes" id="UP001501442">
    <property type="component" value="Unassembled WGS sequence"/>
</dbReference>
<organism evidence="2 3">
    <name type="scientific">Actinoallomurus vinaceus</name>
    <dbReference type="NCBI Taxonomy" id="1080074"/>
    <lineage>
        <taxon>Bacteria</taxon>
        <taxon>Bacillati</taxon>
        <taxon>Actinomycetota</taxon>
        <taxon>Actinomycetes</taxon>
        <taxon>Streptosporangiales</taxon>
        <taxon>Thermomonosporaceae</taxon>
        <taxon>Actinoallomurus</taxon>
    </lineage>
</organism>
<feature type="signal peptide" evidence="1">
    <location>
        <begin position="1"/>
        <end position="29"/>
    </location>
</feature>
<keyword evidence="1" id="KW-0732">Signal</keyword>
<evidence type="ECO:0008006" key="4">
    <source>
        <dbReference type="Google" id="ProtNLM"/>
    </source>
</evidence>
<name>A0ABP8URE6_9ACTN</name>
<protein>
    <recommendedName>
        <fullName evidence="4">Secreted protein</fullName>
    </recommendedName>
</protein>
<proteinExistence type="predicted"/>